<dbReference type="GO" id="GO:0005886">
    <property type="term" value="C:plasma membrane"/>
    <property type="evidence" value="ECO:0007669"/>
    <property type="project" value="TreeGrafter"/>
</dbReference>
<dbReference type="InterPro" id="IPR001036">
    <property type="entry name" value="Acrflvin-R"/>
</dbReference>
<dbReference type="EMBL" id="SRIB01000004">
    <property type="protein sequence ID" value="TFZ40748.1"/>
    <property type="molecule type" value="Genomic_DNA"/>
</dbReference>
<dbReference type="SUPFAM" id="SSF82693">
    <property type="entry name" value="Multidrug efflux transporter AcrB pore domain, PN1, PN2, PC1 and PC2 subdomains"/>
    <property type="match status" value="2"/>
</dbReference>
<dbReference type="Proteomes" id="UP000298381">
    <property type="component" value="Unassembled WGS sequence"/>
</dbReference>
<dbReference type="PRINTS" id="PR00702">
    <property type="entry name" value="ACRIFLAVINRP"/>
</dbReference>
<dbReference type="AlphaFoldDB" id="A0A4Z0D778"/>
<proteinExistence type="predicted"/>
<dbReference type="RefSeq" id="WP_135270774.1">
    <property type="nucleotide sequence ID" value="NZ_SRIB01000004.1"/>
</dbReference>
<keyword evidence="1" id="KW-0175">Coiled coil</keyword>
<feature type="transmembrane region" description="Helical" evidence="2">
    <location>
        <begin position="1113"/>
        <end position="1134"/>
    </location>
</feature>
<dbReference type="Gene3D" id="3.30.70.1430">
    <property type="entry name" value="Multidrug efflux transporter AcrB pore domain"/>
    <property type="match status" value="2"/>
</dbReference>
<evidence type="ECO:0000256" key="2">
    <source>
        <dbReference type="SAM" id="Phobius"/>
    </source>
</evidence>
<keyword evidence="2" id="KW-0812">Transmembrane</keyword>
<gene>
    <name evidence="3" type="ORF">E4100_04110</name>
</gene>
<feature type="transmembrane region" description="Helical" evidence="2">
    <location>
        <begin position="677"/>
        <end position="696"/>
    </location>
</feature>
<evidence type="ECO:0000313" key="4">
    <source>
        <dbReference type="Proteomes" id="UP000298381"/>
    </source>
</evidence>
<feature type="transmembrane region" description="Helical" evidence="2">
    <location>
        <begin position="734"/>
        <end position="752"/>
    </location>
</feature>
<evidence type="ECO:0000313" key="3">
    <source>
        <dbReference type="EMBL" id="TFZ40748.1"/>
    </source>
</evidence>
<sequence length="1234" mass="135143">MLPKSSVKRPYTVIVAVILVLVLGAVSFMNLKTDLLPNLELPYVVIMTVYPGASPEEVEVAVTRPIEQAVSTINDVKNVESTSNENQSMVIIEFNSTVNMDSAIIEISSNLDMVKAGFNDYVQSPMVMRLNPDMLPIMVSSVDIEGKDTREISKIVNEEIIPQFESVAGVASVTGQGLIEENVEIMIDQSKIDNLNSEILKKVDAKLAETESSLNDGKKEIENGLAQIDTEREQQLTQINLGLETVVSAKTEINKAEESINNGLQELYSNKKVIVNSIDEIDNQLDKLKIIEAALIAGGGTSPEYPGQTLDSIRAQKDILEAQKTELRNSLDTINDKISELDKQSKEIQNQKMDLIAQEANLNNAKLALTTQLDNAKTNLLNAQKELDEGYAEFEKAREDAFKQASLDGVITKDMISQILSAQNFSMPAGYVSDEDQEYVVKIGDKLSDIEEIKNLLLFDTGDDMIGKIYLSDVAEINMLNNLDENYTKVNNNDAVMLTMQKQSDYSTSEVAKGIRDKMEEISAKDPSIHFTPLLDQGIYIDIVINSVLDNIIYGGILAIFVLFIFLRDIRPTLIIALAIPISIVFAIALMYFGNISLNVISLAGLALGVGMLVDNSIVAIENIYRLRGEGYSSIKASVIGANEIAGAITASTLTTAVVFLPIVFTQGISRQLFTDMGLTIAFSLFASLLVALTLVPTMSSTILAKSSSKESKLFYKFINIYEKILRWTLKRKAIVLIVVALLLALSGVLSYSKGTEFIPAMESPQMLVTLDAPSEYDTDEVKELGNSVVAEILNLEGIDTVGAFLGGIQGFGQNTNQISLYVLLDEESGVKNSEIKAEIEKIANDMGVKLNVSESNMDISAIAGSGMEIIVKGPELDTLNTISEEVMEVMNSVEGISNVSNGLDDQNKEINITVNKELAMENNLTVAQVYAQISNIISTPRAATTLSNIQDEYPVIVVESASKNFTRSDLENLELEITNSDDKIKLTEIATITESDSMNSINRSNQSRYISVTGDIKTGYNIGILSREIEQKLDQINVPDGYAVQIAGQQELITSSMQDLVNMLILAIIFVYLIMVAQFQSLLLPFIVMFTVPLAFTGGLFALYFTNKPISLIAMLGLLILTGVVVNNGIVFVDYTNQLRDKGLEKKEALVLAGKTRMRPILMTAITTILGLITLSFGVGMGAEILQPLALVVVGGLSYATILTLFVVPCMYDILVRDKRRKVAELEEELNEI</sequence>
<feature type="transmembrane region" description="Helical" evidence="2">
    <location>
        <begin position="1061"/>
        <end position="1080"/>
    </location>
</feature>
<dbReference type="SUPFAM" id="SSF82866">
    <property type="entry name" value="Multidrug efflux transporter AcrB transmembrane domain"/>
    <property type="match status" value="2"/>
</dbReference>
<evidence type="ECO:0000256" key="1">
    <source>
        <dbReference type="SAM" id="Coils"/>
    </source>
</evidence>
<dbReference type="SUPFAM" id="SSF82714">
    <property type="entry name" value="Multidrug efflux transporter AcrB TolC docking domain, DN and DC subdomains"/>
    <property type="match status" value="1"/>
</dbReference>
<dbReference type="PANTHER" id="PTHR32063">
    <property type="match status" value="1"/>
</dbReference>
<accession>A0A4Z0D778</accession>
<keyword evidence="4" id="KW-1185">Reference proteome</keyword>
<feature type="transmembrane region" description="Helical" evidence="2">
    <location>
        <begin position="1190"/>
        <end position="1213"/>
    </location>
</feature>
<feature type="transmembrane region" description="Helical" evidence="2">
    <location>
        <begin position="645"/>
        <end position="665"/>
    </location>
</feature>
<name>A0A4Z0D778_9FIRM</name>
<keyword evidence="2" id="KW-0472">Membrane</keyword>
<feature type="coiled-coil region" evidence="1">
    <location>
        <begin position="310"/>
        <end position="400"/>
    </location>
</feature>
<dbReference type="Gene3D" id="3.30.70.1440">
    <property type="entry name" value="Multidrug efflux transporter AcrB pore domain"/>
    <property type="match status" value="1"/>
</dbReference>
<feature type="transmembrane region" description="Helical" evidence="2">
    <location>
        <begin position="12"/>
        <end position="31"/>
    </location>
</feature>
<dbReference type="Gene3D" id="3.30.70.1320">
    <property type="entry name" value="Multidrug efflux transporter AcrB pore domain like"/>
    <property type="match status" value="2"/>
</dbReference>
<dbReference type="Gene3D" id="3.30.2090.10">
    <property type="entry name" value="Multidrug efflux transporter AcrB TolC docking domain, DN and DC subdomains"/>
    <property type="match status" value="3"/>
</dbReference>
<reference evidence="3 4" key="1">
    <citation type="submission" date="2019-03" db="EMBL/GenBank/DDBJ databases">
        <title>Draft genome sequence data and analysis of a Fermenting Bacterium, Soehngenia longevitae strain 1933PT, isolated from petroleum reservoir in Azerbaijan.</title>
        <authorList>
            <person name="Grouzdev D.S."/>
            <person name="Bidzhieva S.K."/>
            <person name="Sokolova D.S."/>
            <person name="Tourova T.P."/>
            <person name="Poltaraus A.B."/>
            <person name="Nazina T.N."/>
        </authorList>
    </citation>
    <scope>NUCLEOTIDE SEQUENCE [LARGE SCALE GENOMIC DNA]</scope>
    <source>
        <strain evidence="3 4">1933P</strain>
    </source>
</reference>
<organism evidence="3 4">
    <name type="scientific">Soehngenia longivitae</name>
    <dbReference type="NCBI Taxonomy" id="2562294"/>
    <lineage>
        <taxon>Bacteria</taxon>
        <taxon>Bacillati</taxon>
        <taxon>Bacillota</taxon>
        <taxon>Tissierellia</taxon>
        <taxon>Tissierellales</taxon>
        <taxon>Tissierellaceae</taxon>
        <taxon>Soehngenia</taxon>
    </lineage>
</organism>
<dbReference type="Gene3D" id="1.20.1640.10">
    <property type="entry name" value="Multidrug efflux transporter AcrB transmembrane domain"/>
    <property type="match status" value="3"/>
</dbReference>
<dbReference type="PANTHER" id="PTHR32063:SF0">
    <property type="entry name" value="SWARMING MOTILITY PROTEIN SWRC"/>
    <property type="match status" value="1"/>
</dbReference>
<protein>
    <submittedName>
        <fullName evidence="3">Acriflavin resistance protein</fullName>
    </submittedName>
</protein>
<feature type="transmembrane region" description="Helical" evidence="2">
    <location>
        <begin position="1162"/>
        <end position="1184"/>
    </location>
</feature>
<feature type="transmembrane region" description="Helical" evidence="2">
    <location>
        <begin position="600"/>
        <end position="625"/>
    </location>
</feature>
<keyword evidence="2" id="KW-1133">Transmembrane helix</keyword>
<feature type="transmembrane region" description="Helical" evidence="2">
    <location>
        <begin position="574"/>
        <end position="594"/>
    </location>
</feature>
<dbReference type="OrthoDB" id="9757876at2"/>
<dbReference type="InterPro" id="IPR027463">
    <property type="entry name" value="AcrB_DN_DC_subdom"/>
</dbReference>
<comment type="caution">
    <text evidence="3">The sequence shown here is derived from an EMBL/GenBank/DDBJ whole genome shotgun (WGS) entry which is preliminary data.</text>
</comment>
<feature type="transmembrane region" description="Helical" evidence="2">
    <location>
        <begin position="551"/>
        <end position="567"/>
    </location>
</feature>
<feature type="transmembrane region" description="Helical" evidence="2">
    <location>
        <begin position="1087"/>
        <end position="1107"/>
    </location>
</feature>
<dbReference type="GO" id="GO:0042910">
    <property type="term" value="F:xenobiotic transmembrane transporter activity"/>
    <property type="evidence" value="ECO:0007669"/>
    <property type="project" value="TreeGrafter"/>
</dbReference>
<dbReference type="Pfam" id="PF00873">
    <property type="entry name" value="ACR_tran"/>
    <property type="match status" value="2"/>
</dbReference>